<accession>A0A934VL78</accession>
<evidence type="ECO:0000256" key="2">
    <source>
        <dbReference type="ARBA" id="ARBA00023125"/>
    </source>
</evidence>
<sequence length="247" mass="28666">MSGIENELGPLGAVLHQAEGLRLVIKDREHRYLHVNEGWMESVGRSEPAEVLGKTVFDLFPLWRARRYYEEEVTVMEEERTIDTFEELNLVEGGRKQMWRSLKAPRRDSSGQVTGMIIVGMLIDPDLLRQRLTDRRPSLVEWMERHACDTLTMEEMAAELKMSRRKLERYFRDNTGMSPGQYRLRCRLMRAKELLRHSEKSLITIANDCGFHDQSHFTKVFKEQVGEPPGQWRGAKKSGPETAFGKS</sequence>
<proteinExistence type="predicted"/>
<dbReference type="PROSITE" id="PS01124">
    <property type="entry name" value="HTH_ARAC_FAMILY_2"/>
    <property type="match status" value="1"/>
</dbReference>
<dbReference type="SUPFAM" id="SSF46689">
    <property type="entry name" value="Homeodomain-like"/>
    <property type="match status" value="2"/>
</dbReference>
<dbReference type="Proteomes" id="UP000604083">
    <property type="component" value="Unassembled WGS sequence"/>
</dbReference>
<dbReference type="SUPFAM" id="SSF55785">
    <property type="entry name" value="PYP-like sensor domain (PAS domain)"/>
    <property type="match status" value="1"/>
</dbReference>
<dbReference type="SMART" id="SM00342">
    <property type="entry name" value="HTH_ARAC"/>
    <property type="match status" value="1"/>
</dbReference>
<dbReference type="Gene3D" id="1.10.10.60">
    <property type="entry name" value="Homeodomain-like"/>
    <property type="match status" value="2"/>
</dbReference>
<evidence type="ECO:0000256" key="4">
    <source>
        <dbReference type="SAM" id="MobiDB-lite"/>
    </source>
</evidence>
<evidence type="ECO:0000256" key="3">
    <source>
        <dbReference type="ARBA" id="ARBA00023163"/>
    </source>
</evidence>
<keyword evidence="1" id="KW-0805">Transcription regulation</keyword>
<keyword evidence="3" id="KW-0804">Transcription</keyword>
<dbReference type="GO" id="GO:0043565">
    <property type="term" value="F:sequence-specific DNA binding"/>
    <property type="evidence" value="ECO:0007669"/>
    <property type="project" value="InterPro"/>
</dbReference>
<dbReference type="Pfam" id="PF12833">
    <property type="entry name" value="HTH_18"/>
    <property type="match status" value="1"/>
</dbReference>
<keyword evidence="2" id="KW-0238">DNA-binding</keyword>
<dbReference type="PROSITE" id="PS00041">
    <property type="entry name" value="HTH_ARAC_FAMILY_1"/>
    <property type="match status" value="1"/>
</dbReference>
<dbReference type="InterPro" id="IPR035965">
    <property type="entry name" value="PAS-like_dom_sf"/>
</dbReference>
<dbReference type="InterPro" id="IPR009057">
    <property type="entry name" value="Homeodomain-like_sf"/>
</dbReference>
<dbReference type="InterPro" id="IPR013656">
    <property type="entry name" value="PAS_4"/>
</dbReference>
<evidence type="ECO:0000256" key="1">
    <source>
        <dbReference type="ARBA" id="ARBA00023015"/>
    </source>
</evidence>
<dbReference type="Gene3D" id="3.30.450.20">
    <property type="entry name" value="PAS domain"/>
    <property type="match status" value="1"/>
</dbReference>
<dbReference type="InterPro" id="IPR018062">
    <property type="entry name" value="HTH_AraC-typ_CS"/>
</dbReference>
<evidence type="ECO:0000259" key="5">
    <source>
        <dbReference type="PROSITE" id="PS01124"/>
    </source>
</evidence>
<dbReference type="GO" id="GO:0003700">
    <property type="term" value="F:DNA-binding transcription factor activity"/>
    <property type="evidence" value="ECO:0007669"/>
    <property type="project" value="InterPro"/>
</dbReference>
<evidence type="ECO:0000313" key="7">
    <source>
        <dbReference type="Proteomes" id="UP000604083"/>
    </source>
</evidence>
<name>A0A934VL78_9BACT</name>
<dbReference type="PANTHER" id="PTHR46796">
    <property type="entry name" value="HTH-TYPE TRANSCRIPTIONAL ACTIVATOR RHAS-RELATED"/>
    <property type="match status" value="1"/>
</dbReference>
<evidence type="ECO:0000313" key="6">
    <source>
        <dbReference type="EMBL" id="MBK1832595.1"/>
    </source>
</evidence>
<feature type="domain" description="HTH araC/xylS-type" evidence="5">
    <location>
        <begin position="137"/>
        <end position="235"/>
    </location>
</feature>
<dbReference type="InterPro" id="IPR020449">
    <property type="entry name" value="Tscrpt_reg_AraC-type_HTH"/>
</dbReference>
<protein>
    <submittedName>
        <fullName evidence="6">Helix-turn-helix domain-containing protein</fullName>
    </submittedName>
</protein>
<reference evidence="6" key="1">
    <citation type="submission" date="2021-01" db="EMBL/GenBank/DDBJ databases">
        <title>Modified the classification status of verrucomicrobia.</title>
        <authorList>
            <person name="Feng X."/>
        </authorList>
    </citation>
    <scope>NUCLEOTIDE SEQUENCE</scope>
    <source>
        <strain evidence="6">KCTC 12986</strain>
    </source>
</reference>
<dbReference type="AlphaFoldDB" id="A0A934VL78"/>
<dbReference type="EMBL" id="JAENIO010000002">
    <property type="protein sequence ID" value="MBK1832595.1"/>
    <property type="molecule type" value="Genomic_DNA"/>
</dbReference>
<comment type="caution">
    <text evidence="6">The sequence shown here is derived from an EMBL/GenBank/DDBJ whole genome shotgun (WGS) entry which is preliminary data.</text>
</comment>
<dbReference type="InterPro" id="IPR018060">
    <property type="entry name" value="HTH_AraC"/>
</dbReference>
<dbReference type="PANTHER" id="PTHR46796:SF13">
    <property type="entry name" value="HTH-TYPE TRANSCRIPTIONAL ACTIVATOR RHAS"/>
    <property type="match status" value="1"/>
</dbReference>
<feature type="region of interest" description="Disordered" evidence="4">
    <location>
        <begin position="225"/>
        <end position="247"/>
    </location>
</feature>
<dbReference type="InterPro" id="IPR050204">
    <property type="entry name" value="AraC_XylS_family_regulators"/>
</dbReference>
<dbReference type="Pfam" id="PF08448">
    <property type="entry name" value="PAS_4"/>
    <property type="match status" value="1"/>
</dbReference>
<dbReference type="RefSeq" id="WP_200390031.1">
    <property type="nucleotide sequence ID" value="NZ_JAENIO010000002.1"/>
</dbReference>
<keyword evidence="7" id="KW-1185">Reference proteome</keyword>
<dbReference type="PRINTS" id="PR00032">
    <property type="entry name" value="HTHARAC"/>
</dbReference>
<organism evidence="6 7">
    <name type="scientific">Roseibacillus ishigakijimensis</name>
    <dbReference type="NCBI Taxonomy" id="454146"/>
    <lineage>
        <taxon>Bacteria</taxon>
        <taxon>Pseudomonadati</taxon>
        <taxon>Verrucomicrobiota</taxon>
        <taxon>Verrucomicrobiia</taxon>
        <taxon>Verrucomicrobiales</taxon>
        <taxon>Verrucomicrobiaceae</taxon>
        <taxon>Roseibacillus</taxon>
    </lineage>
</organism>
<gene>
    <name evidence="6" type="ORF">JIN78_00865</name>
</gene>